<accession>A0ABW7N1V9</accession>
<proteinExistence type="predicted"/>
<gene>
    <name evidence="2" type="ORF">V8G58_13890</name>
</gene>
<feature type="chain" id="PRO_5046716656" evidence="1">
    <location>
        <begin position="20"/>
        <end position="491"/>
    </location>
</feature>
<organism evidence="2 3">
    <name type="scientific">Gaetbulibacter aestuarii</name>
    <dbReference type="NCBI Taxonomy" id="1502358"/>
    <lineage>
        <taxon>Bacteria</taxon>
        <taxon>Pseudomonadati</taxon>
        <taxon>Bacteroidota</taxon>
        <taxon>Flavobacteriia</taxon>
        <taxon>Flavobacteriales</taxon>
        <taxon>Flavobacteriaceae</taxon>
        <taxon>Gaetbulibacter</taxon>
    </lineage>
</organism>
<dbReference type="Proteomes" id="UP001610100">
    <property type="component" value="Unassembled WGS sequence"/>
</dbReference>
<keyword evidence="1" id="KW-0732">Signal</keyword>
<evidence type="ECO:0000313" key="2">
    <source>
        <dbReference type="EMBL" id="MFH6773031.1"/>
    </source>
</evidence>
<protein>
    <submittedName>
        <fullName evidence="2">Carboxypeptidase-like regulatory domain-containing protein</fullName>
    </submittedName>
</protein>
<dbReference type="EMBL" id="JBAWKB010000006">
    <property type="protein sequence ID" value="MFH6773031.1"/>
    <property type="molecule type" value="Genomic_DNA"/>
</dbReference>
<dbReference type="SUPFAM" id="SSF49464">
    <property type="entry name" value="Carboxypeptidase regulatory domain-like"/>
    <property type="match status" value="1"/>
</dbReference>
<dbReference type="RefSeq" id="WP_344742224.1">
    <property type="nucleotide sequence ID" value="NZ_BAABAY010000007.1"/>
</dbReference>
<reference evidence="2 3" key="1">
    <citation type="submission" date="2024-02" db="EMBL/GenBank/DDBJ databases">
        <title>A Gaetbulibacter species isolated from tidal flats and genomic insights of their niches.</title>
        <authorList>
            <person name="Ye Y."/>
        </authorList>
    </citation>
    <scope>NUCLEOTIDE SEQUENCE [LARGE SCALE GENOMIC DNA]</scope>
    <source>
        <strain evidence="2 3">KYW382</strain>
    </source>
</reference>
<dbReference type="Pfam" id="PF13715">
    <property type="entry name" value="CarbopepD_reg_2"/>
    <property type="match status" value="1"/>
</dbReference>
<keyword evidence="3" id="KW-1185">Reference proteome</keyword>
<sequence>MKYLYGLAFLFMGIFSSQSQNITTQLIDKGTGKPIPYATIKTGTYSGVISNEDGYFTLNLNDNQISEISISCLGYQTLTLTKADFRTSKGIIKLEENINQLDEVYVTNKYPGVESIIAKVKANISSNYSNELHKYNVFHRNSESVDFKNLDFEIEKASHISKKNIAAANADFNNFSNKIRESDMVYFTDFKGEFYNFNKDSSKLSVSKATKLIDYKNDFSIDEIQEKAQNIMLTYLDTTKTYKLKTGIFKIEDSLSLKSDDLKEDNPNELSVKQLNNSTQDLLKRGLFYNESFLSAILNPEDYEYHLDDVSTINNQLSYVISFEPNRHRAKFEGKMVVNADDYAMTRLQYTYFKNRHGSKLNLKFLLGVKYEEDLNDGLILFEKNANNTYFPKYVQRKTGSYFYVNRSLKFIENSSERNKIGFEFKIEGHNTSKDELLIIADSKLNLDEFKALKPEDKIKVDVLSKYDKTLWENEVSIEPSKEMKAFEAKN</sequence>
<evidence type="ECO:0000313" key="3">
    <source>
        <dbReference type="Proteomes" id="UP001610100"/>
    </source>
</evidence>
<evidence type="ECO:0000256" key="1">
    <source>
        <dbReference type="SAM" id="SignalP"/>
    </source>
</evidence>
<name>A0ABW7N1V9_9FLAO</name>
<comment type="caution">
    <text evidence="2">The sequence shown here is derived from an EMBL/GenBank/DDBJ whole genome shotgun (WGS) entry which is preliminary data.</text>
</comment>
<feature type="signal peptide" evidence="1">
    <location>
        <begin position="1"/>
        <end position="19"/>
    </location>
</feature>
<dbReference type="InterPro" id="IPR008969">
    <property type="entry name" value="CarboxyPept-like_regulatory"/>
</dbReference>